<dbReference type="Pfam" id="PF04568">
    <property type="entry name" value="IATP"/>
    <property type="match status" value="1"/>
</dbReference>
<evidence type="ECO:0000256" key="3">
    <source>
        <dbReference type="ARBA" id="ARBA00023128"/>
    </source>
</evidence>
<sequence length="110" mass="12306">MQSLRAIQRLSAPARSLSRATAIRMSSSDIASGSMGRAWKDREHAAETQYFNKRDAEILHELAKKLKAQTQPSDTLLAQDKDALAAIFAKHDVEPTDALLDEIIKFKFNH</sequence>
<evidence type="ECO:0000256" key="2">
    <source>
        <dbReference type="ARBA" id="ARBA00010901"/>
    </source>
</evidence>
<evidence type="ECO:0000313" key="4">
    <source>
        <dbReference type="EMBL" id="PXF49597.1"/>
    </source>
</evidence>
<keyword evidence="3" id="KW-0496">Mitochondrion</keyword>
<reference evidence="4 5" key="1">
    <citation type="journal article" date="2018" name="Mol. Biol. Evol.">
        <title>Analysis of the draft genome of the red seaweed Gracilariopsis chorda provides insights into genome size evolution in Rhodophyta.</title>
        <authorList>
            <person name="Lee J."/>
            <person name="Yang E.C."/>
            <person name="Graf L."/>
            <person name="Yang J.H."/>
            <person name="Qiu H."/>
            <person name="Zel Zion U."/>
            <person name="Chan C.X."/>
            <person name="Stephens T.G."/>
            <person name="Weber A.P.M."/>
            <person name="Boo G.H."/>
            <person name="Boo S.M."/>
            <person name="Kim K.M."/>
            <person name="Shin Y."/>
            <person name="Jung M."/>
            <person name="Lee S.J."/>
            <person name="Yim H.S."/>
            <person name="Lee J.H."/>
            <person name="Bhattacharya D."/>
            <person name="Yoon H.S."/>
        </authorList>
    </citation>
    <scope>NUCLEOTIDE SEQUENCE [LARGE SCALE GENOMIC DNA]</scope>
    <source>
        <strain evidence="4 5">SKKU-2015</strain>
        <tissue evidence="4">Whole body</tissue>
    </source>
</reference>
<dbReference type="InterPro" id="IPR007648">
    <property type="entry name" value="ATPase_inhibitor_mt"/>
</dbReference>
<protein>
    <submittedName>
        <fullName evidence="4">Uncharacterized protein</fullName>
    </submittedName>
</protein>
<comment type="similarity">
    <text evidence="2">Belongs to the ATPase inhibitor family.</text>
</comment>
<dbReference type="AlphaFoldDB" id="A0A2V3J6H5"/>
<comment type="subcellular location">
    <subcellularLocation>
        <location evidence="1">Mitochondrion</location>
    </subcellularLocation>
</comment>
<gene>
    <name evidence="4" type="ORF">BWQ96_00667</name>
</gene>
<organism evidence="4 5">
    <name type="scientific">Gracilariopsis chorda</name>
    <dbReference type="NCBI Taxonomy" id="448386"/>
    <lineage>
        <taxon>Eukaryota</taxon>
        <taxon>Rhodophyta</taxon>
        <taxon>Florideophyceae</taxon>
        <taxon>Rhodymeniophycidae</taxon>
        <taxon>Gracilariales</taxon>
        <taxon>Gracilariaceae</taxon>
        <taxon>Gracilariopsis</taxon>
    </lineage>
</organism>
<comment type="caution">
    <text evidence="4">The sequence shown here is derived from an EMBL/GenBank/DDBJ whole genome shotgun (WGS) entry which is preliminary data.</text>
</comment>
<evidence type="ECO:0000256" key="1">
    <source>
        <dbReference type="ARBA" id="ARBA00004173"/>
    </source>
</evidence>
<dbReference type="Proteomes" id="UP000247409">
    <property type="component" value="Unassembled WGS sequence"/>
</dbReference>
<dbReference type="GO" id="GO:0042030">
    <property type="term" value="F:ATPase inhibitor activity"/>
    <property type="evidence" value="ECO:0007669"/>
    <property type="project" value="InterPro"/>
</dbReference>
<dbReference type="EMBL" id="NBIV01000004">
    <property type="protein sequence ID" value="PXF49597.1"/>
    <property type="molecule type" value="Genomic_DNA"/>
</dbReference>
<evidence type="ECO:0000313" key="5">
    <source>
        <dbReference type="Proteomes" id="UP000247409"/>
    </source>
</evidence>
<proteinExistence type="inferred from homology"/>
<name>A0A2V3J6H5_9FLOR</name>
<accession>A0A2V3J6H5</accession>
<dbReference type="OrthoDB" id="10368047at2759"/>
<keyword evidence="5" id="KW-1185">Reference proteome</keyword>
<dbReference type="GO" id="GO:0005739">
    <property type="term" value="C:mitochondrion"/>
    <property type="evidence" value="ECO:0007669"/>
    <property type="project" value="UniProtKB-SubCell"/>
</dbReference>